<gene>
    <name evidence="1" type="ORF">TVY486_0402480</name>
</gene>
<name>G0TUE8_TRYVY</name>
<sequence>MFVEVRMKRLNAPASQLTSYVIALIAFGLARCSTRTHLLESVYRSPFGYHLVYLCHLLSAILSFCAESSEQFDPPQMYIDSSYLYEVILRATRKTQGCARTYLGESAHSELVLDPVKPVNSVA</sequence>
<accession>G0TUE8</accession>
<protein>
    <submittedName>
        <fullName evidence="1">Uncharacterized protein</fullName>
    </submittedName>
</protein>
<proteinExistence type="predicted"/>
<dbReference type="VEuPathDB" id="TriTrypDB:TvY486_0402480"/>
<dbReference type="EMBL" id="HE573020">
    <property type="protein sequence ID" value="CCC47582.1"/>
    <property type="molecule type" value="Genomic_DNA"/>
</dbReference>
<reference evidence="1" key="1">
    <citation type="journal article" date="2012" name="Proc. Natl. Acad. Sci. U.S.A.">
        <title>Antigenic diversity is generated by distinct evolutionary mechanisms in African trypanosome species.</title>
        <authorList>
            <person name="Jackson A.P."/>
            <person name="Berry A."/>
            <person name="Aslett M."/>
            <person name="Allison H.C."/>
            <person name="Burton P."/>
            <person name="Vavrova-Anderson J."/>
            <person name="Brown R."/>
            <person name="Browne H."/>
            <person name="Corton N."/>
            <person name="Hauser H."/>
            <person name="Gamble J."/>
            <person name="Gilderthorp R."/>
            <person name="Marcello L."/>
            <person name="McQuillan J."/>
            <person name="Otto T.D."/>
            <person name="Quail M.A."/>
            <person name="Sanders M.J."/>
            <person name="van Tonder A."/>
            <person name="Ginger M.L."/>
            <person name="Field M.C."/>
            <person name="Barry J.D."/>
            <person name="Hertz-Fowler C."/>
            <person name="Berriman M."/>
        </authorList>
    </citation>
    <scope>NUCLEOTIDE SEQUENCE</scope>
    <source>
        <strain evidence="1">Y486</strain>
    </source>
</reference>
<evidence type="ECO:0000313" key="1">
    <source>
        <dbReference type="EMBL" id="CCC47582.1"/>
    </source>
</evidence>
<organism evidence="1">
    <name type="scientific">Trypanosoma vivax (strain Y486)</name>
    <dbReference type="NCBI Taxonomy" id="1055687"/>
    <lineage>
        <taxon>Eukaryota</taxon>
        <taxon>Discoba</taxon>
        <taxon>Euglenozoa</taxon>
        <taxon>Kinetoplastea</taxon>
        <taxon>Metakinetoplastina</taxon>
        <taxon>Trypanosomatida</taxon>
        <taxon>Trypanosomatidae</taxon>
        <taxon>Trypanosoma</taxon>
        <taxon>Duttonella</taxon>
    </lineage>
</organism>
<dbReference type="AlphaFoldDB" id="G0TUE8"/>